<keyword evidence="3 4" id="KW-0012">Acyltransferase</keyword>
<dbReference type="EC" id="2.3.1.16" evidence="7"/>
<accession>A0ABU1BLC6</accession>
<dbReference type="Proteomes" id="UP001225596">
    <property type="component" value="Unassembled WGS sequence"/>
</dbReference>
<evidence type="ECO:0000313" key="8">
    <source>
        <dbReference type="Proteomes" id="UP001225596"/>
    </source>
</evidence>
<dbReference type="InterPro" id="IPR020613">
    <property type="entry name" value="Thiolase_CS"/>
</dbReference>
<evidence type="ECO:0000256" key="4">
    <source>
        <dbReference type="RuleBase" id="RU003557"/>
    </source>
</evidence>
<dbReference type="PROSITE" id="PS00099">
    <property type="entry name" value="THIOLASE_3"/>
    <property type="match status" value="1"/>
</dbReference>
<dbReference type="InterPro" id="IPR002155">
    <property type="entry name" value="Thiolase"/>
</dbReference>
<keyword evidence="2 4" id="KW-0808">Transferase</keyword>
<dbReference type="InterPro" id="IPR020610">
    <property type="entry name" value="Thiolase_AS"/>
</dbReference>
<dbReference type="PROSITE" id="PS00737">
    <property type="entry name" value="THIOLASE_2"/>
    <property type="match status" value="1"/>
</dbReference>
<feature type="domain" description="Thiolase N-terminal" evidence="5">
    <location>
        <begin position="6"/>
        <end position="268"/>
    </location>
</feature>
<evidence type="ECO:0000256" key="2">
    <source>
        <dbReference type="ARBA" id="ARBA00022679"/>
    </source>
</evidence>
<protein>
    <submittedName>
        <fullName evidence="7">Acetyl-CoA C-acyltransferase</fullName>
        <ecNumber evidence="7">2.3.1.16</ecNumber>
    </submittedName>
</protein>
<reference evidence="7 8" key="1">
    <citation type="submission" date="2023-08" db="EMBL/GenBank/DDBJ databases">
        <title>Oxalobacteraceae gen .nov., isolated from river sludge outside the plant.</title>
        <authorList>
            <person name="Zhao S.Y."/>
        </authorList>
    </citation>
    <scope>NUCLEOTIDE SEQUENCE [LARGE SCALE GENOMIC DNA]</scope>
    <source>
        <strain evidence="7 8">R-40</strain>
    </source>
</reference>
<proteinExistence type="inferred from homology"/>
<sequence length="401" mass="42038">MHIPAYICDAVRTPFVYEGGVLSSLRPEELGAIPLMALMVRNPHIDWEQLNDVLYGCAYPSIRGGGSSARLSNLLADVPAAVPGALINRFSGSGIDAVGSAARFIKSGEASMIVAGGMDSMSQANRLNSARRADGNAASTSVGNFEAVGLENLLAQMEYGSLAMAESVERLAKEFNIERRSQDRFAYASHRKAYAAQQNGYFDAEITPITIAQKNGDPLIVTRDGFPSRVSSAALAGMEPLSLDGGTITQGNSAPAGDGACALLLACENAAHKYSLMPKARVLGMTAVNVSPDAMGIASAVAGRKVLVQTGLAMDEVGVIELNEAYAAQAIAVLRDWRLQDDDPRVNPNGGALALGHPLGATGARLVLTAMHQLHRAKERYALCAMCAGAGQGIALVIERV</sequence>
<dbReference type="PANTHER" id="PTHR18919">
    <property type="entry name" value="ACETYL-COA C-ACYLTRANSFERASE"/>
    <property type="match status" value="1"/>
</dbReference>
<dbReference type="InterPro" id="IPR016039">
    <property type="entry name" value="Thiolase-like"/>
</dbReference>
<name>A0ABU1BLC6_9BURK</name>
<dbReference type="InterPro" id="IPR020616">
    <property type="entry name" value="Thiolase_N"/>
</dbReference>
<comment type="similarity">
    <text evidence="1 4">Belongs to the thiolase-like superfamily. Thiolase family.</text>
</comment>
<organism evidence="7 8">
    <name type="scientific">Keguizhuia sedimenti</name>
    <dbReference type="NCBI Taxonomy" id="3064264"/>
    <lineage>
        <taxon>Bacteria</taxon>
        <taxon>Pseudomonadati</taxon>
        <taxon>Pseudomonadota</taxon>
        <taxon>Betaproteobacteria</taxon>
        <taxon>Burkholderiales</taxon>
        <taxon>Oxalobacteraceae</taxon>
        <taxon>Keguizhuia</taxon>
    </lineage>
</organism>
<dbReference type="Pfam" id="PF02803">
    <property type="entry name" value="Thiolase_C"/>
    <property type="match status" value="1"/>
</dbReference>
<comment type="caution">
    <text evidence="7">The sequence shown here is derived from an EMBL/GenBank/DDBJ whole genome shotgun (WGS) entry which is preliminary data.</text>
</comment>
<dbReference type="NCBIfam" id="TIGR01930">
    <property type="entry name" value="AcCoA-C-Actrans"/>
    <property type="match status" value="1"/>
</dbReference>
<dbReference type="PANTHER" id="PTHR18919:SF134">
    <property type="entry name" value="BETA-KETOACYL COA THIOLASE FADA3-RELATED"/>
    <property type="match status" value="1"/>
</dbReference>
<feature type="domain" description="Thiolase C-terminal" evidence="6">
    <location>
        <begin position="277"/>
        <end position="400"/>
    </location>
</feature>
<keyword evidence="8" id="KW-1185">Reference proteome</keyword>
<dbReference type="CDD" id="cd00751">
    <property type="entry name" value="thiolase"/>
    <property type="match status" value="1"/>
</dbReference>
<evidence type="ECO:0000256" key="1">
    <source>
        <dbReference type="ARBA" id="ARBA00010982"/>
    </source>
</evidence>
<dbReference type="EMBL" id="JAUYVH010000002">
    <property type="protein sequence ID" value="MDQ9169783.1"/>
    <property type="molecule type" value="Genomic_DNA"/>
</dbReference>
<dbReference type="Pfam" id="PF00108">
    <property type="entry name" value="Thiolase_N"/>
    <property type="match status" value="1"/>
</dbReference>
<dbReference type="GO" id="GO:0003988">
    <property type="term" value="F:acetyl-CoA C-acyltransferase activity"/>
    <property type="evidence" value="ECO:0007669"/>
    <property type="project" value="UniProtKB-EC"/>
</dbReference>
<evidence type="ECO:0000259" key="5">
    <source>
        <dbReference type="Pfam" id="PF00108"/>
    </source>
</evidence>
<dbReference type="PIRSF" id="PIRSF000429">
    <property type="entry name" value="Ac-CoA_Ac_transf"/>
    <property type="match status" value="1"/>
</dbReference>
<dbReference type="SUPFAM" id="SSF53901">
    <property type="entry name" value="Thiolase-like"/>
    <property type="match status" value="2"/>
</dbReference>
<evidence type="ECO:0000256" key="3">
    <source>
        <dbReference type="ARBA" id="ARBA00023315"/>
    </source>
</evidence>
<dbReference type="Gene3D" id="3.40.47.10">
    <property type="match status" value="1"/>
</dbReference>
<evidence type="ECO:0000313" key="7">
    <source>
        <dbReference type="EMBL" id="MDQ9169783.1"/>
    </source>
</evidence>
<dbReference type="InterPro" id="IPR020617">
    <property type="entry name" value="Thiolase_C"/>
</dbReference>
<gene>
    <name evidence="7" type="ORF">Q8A64_05090</name>
</gene>
<evidence type="ECO:0000259" key="6">
    <source>
        <dbReference type="Pfam" id="PF02803"/>
    </source>
</evidence>
<dbReference type="RefSeq" id="WP_338435716.1">
    <property type="nucleotide sequence ID" value="NZ_JAUYVH010000002.1"/>
</dbReference>